<organism evidence="2">
    <name type="scientific">marine sediment metagenome</name>
    <dbReference type="NCBI Taxonomy" id="412755"/>
    <lineage>
        <taxon>unclassified sequences</taxon>
        <taxon>metagenomes</taxon>
        <taxon>ecological metagenomes</taxon>
    </lineage>
</organism>
<dbReference type="GO" id="GO:0006574">
    <property type="term" value="P:L-valine catabolic process"/>
    <property type="evidence" value="ECO:0007669"/>
    <property type="project" value="TreeGrafter"/>
</dbReference>
<dbReference type="EMBL" id="BARV01019749">
    <property type="protein sequence ID" value="GAI19776.1"/>
    <property type="molecule type" value="Genomic_DNA"/>
</dbReference>
<dbReference type="Gene3D" id="3.40.605.10">
    <property type="entry name" value="Aldehyde Dehydrogenase, Chain A, domain 1"/>
    <property type="match status" value="1"/>
</dbReference>
<feature type="domain" description="Aldehyde dehydrogenase" evidence="1">
    <location>
        <begin position="2"/>
        <end position="249"/>
    </location>
</feature>
<protein>
    <recommendedName>
        <fullName evidence="1">Aldehyde dehydrogenase domain-containing protein</fullName>
    </recommendedName>
</protein>
<dbReference type="Gene3D" id="3.40.309.10">
    <property type="entry name" value="Aldehyde Dehydrogenase, Chain A, domain 2"/>
    <property type="match status" value="1"/>
</dbReference>
<dbReference type="InterPro" id="IPR010061">
    <property type="entry name" value="MeMal-semiAld_DH"/>
</dbReference>
<evidence type="ECO:0000259" key="1">
    <source>
        <dbReference type="Pfam" id="PF00171"/>
    </source>
</evidence>
<dbReference type="InterPro" id="IPR016163">
    <property type="entry name" value="Ald_DH_C"/>
</dbReference>
<name>X1MP08_9ZZZZ</name>
<dbReference type="SUPFAM" id="SSF53720">
    <property type="entry name" value="ALDH-like"/>
    <property type="match status" value="1"/>
</dbReference>
<dbReference type="PANTHER" id="PTHR43866">
    <property type="entry name" value="MALONATE-SEMIALDEHYDE DEHYDROGENASE"/>
    <property type="match status" value="1"/>
</dbReference>
<reference evidence="2" key="1">
    <citation type="journal article" date="2014" name="Front. Microbiol.">
        <title>High frequency of phylogenetically diverse reductive dehalogenase-homologous genes in deep subseafloor sedimentary metagenomes.</title>
        <authorList>
            <person name="Kawai M."/>
            <person name="Futagami T."/>
            <person name="Toyoda A."/>
            <person name="Takaki Y."/>
            <person name="Nishi S."/>
            <person name="Hori S."/>
            <person name="Arai W."/>
            <person name="Tsubouchi T."/>
            <person name="Morono Y."/>
            <person name="Uchiyama I."/>
            <person name="Ito T."/>
            <person name="Fujiyama A."/>
            <person name="Inagaki F."/>
            <person name="Takami H."/>
        </authorList>
    </citation>
    <scope>NUCLEOTIDE SEQUENCE</scope>
    <source>
        <strain evidence="2">Expedition CK06-06</strain>
    </source>
</reference>
<evidence type="ECO:0000313" key="2">
    <source>
        <dbReference type="EMBL" id="GAI19776.1"/>
    </source>
</evidence>
<dbReference type="InterPro" id="IPR016162">
    <property type="entry name" value="Ald_DH_N"/>
</dbReference>
<dbReference type="FunFam" id="3.40.309.10:FF:000002">
    <property type="entry name" value="Methylmalonate-semialdehyde dehydrogenase (Acylating)"/>
    <property type="match status" value="1"/>
</dbReference>
<dbReference type="GO" id="GO:0006210">
    <property type="term" value="P:thymine catabolic process"/>
    <property type="evidence" value="ECO:0007669"/>
    <property type="project" value="TreeGrafter"/>
</dbReference>
<proteinExistence type="predicted"/>
<feature type="non-terminal residue" evidence="2">
    <location>
        <position position="1"/>
    </location>
</feature>
<dbReference type="InterPro" id="IPR016161">
    <property type="entry name" value="Ald_DH/histidinol_DH"/>
</dbReference>
<sequence>TIYKKCGETGKRVIAQCGAKNYIVVMPDANIKLTVPALMTSFFGNTGQRCLSGANLIVIGNDKFYGEFLDAVVRATAKIKVGYGLDETIQMGPMQSIDGKERVLKYIDRGIQEGAKLRLDGRKPKINGDYPDTCFLNPTIFEDVTADMTIAREEIFGPVMGVIRAEDFDEAIEMIHGNPYGNEAAIFTSSGKLAREFRYRVKAGNIGINIGVAAPMALFPFSGMKDSFFGVLHGQGQEAIRFFTESKVVIERWF</sequence>
<dbReference type="GO" id="GO:0004491">
    <property type="term" value="F:methylmalonate-semialdehyde dehydrogenase (acylating, NAD) activity"/>
    <property type="evidence" value="ECO:0007669"/>
    <property type="project" value="InterPro"/>
</dbReference>
<comment type="caution">
    <text evidence="2">The sequence shown here is derived from an EMBL/GenBank/DDBJ whole genome shotgun (WGS) entry which is preliminary data.</text>
</comment>
<dbReference type="PANTHER" id="PTHR43866:SF4">
    <property type="entry name" value="MALONATE-SEMIALDEHYDE DEHYDROGENASE"/>
    <property type="match status" value="1"/>
</dbReference>
<accession>X1MP08</accession>
<gene>
    <name evidence="2" type="ORF">S06H3_33120</name>
</gene>
<dbReference type="Pfam" id="PF00171">
    <property type="entry name" value="Aldedh"/>
    <property type="match status" value="1"/>
</dbReference>
<dbReference type="AlphaFoldDB" id="X1MP08"/>
<dbReference type="InterPro" id="IPR015590">
    <property type="entry name" value="Aldehyde_DH_dom"/>
</dbReference>